<dbReference type="GeneID" id="38123699"/>
<dbReference type="Proteomes" id="UP000215305">
    <property type="component" value="Unassembled WGS sequence"/>
</dbReference>
<reference evidence="2" key="1">
    <citation type="submission" date="2018-08" db="EMBL/GenBank/DDBJ databases">
        <title>Draft genome sequence of azole-resistant Aspergillus thermomutatus (Neosartorya pseudofischeri) strain HMR AF 39, isolated from a human nasal aspirate.</title>
        <authorList>
            <person name="Parent-Michaud M."/>
            <person name="Dufresne P.J."/>
            <person name="Fournier E."/>
            <person name="Martineau C."/>
            <person name="Moreira S."/>
            <person name="Perkins V."/>
            <person name="De Repentigny L."/>
            <person name="Dufresne S.F."/>
        </authorList>
    </citation>
    <scope>NUCLEOTIDE SEQUENCE [LARGE SCALE GENOMIC DNA]</scope>
    <source>
        <strain evidence="2">HMR AF 39</strain>
    </source>
</reference>
<gene>
    <name evidence="2" type="ORF">CDV56_101725</name>
</gene>
<dbReference type="EMBL" id="NKHU02000167">
    <property type="protein sequence ID" value="RHZ50061.1"/>
    <property type="molecule type" value="Genomic_DNA"/>
</dbReference>
<comment type="caution">
    <text evidence="2">The sequence shown here is derived from an EMBL/GenBank/DDBJ whole genome shotgun (WGS) entry which is preliminary data.</text>
</comment>
<proteinExistence type="predicted"/>
<evidence type="ECO:0008006" key="4">
    <source>
        <dbReference type="Google" id="ProtNLM"/>
    </source>
</evidence>
<evidence type="ECO:0000313" key="2">
    <source>
        <dbReference type="EMBL" id="RHZ50061.1"/>
    </source>
</evidence>
<sequence length="178" mass="18628">MVSLLQVVASILLGAIATTAVTSIPATINITVIGAQNNQSTLECWALEPGFASSTQPGVSGSATLSLGPVGDNATYDIIPAQFDGGRHNAPARQWVIFLSGLAHITLPCSDDEAWILGGKYGMILALDTADVSAEGHYTEYPSNEATVALIVPLGEEEEEPAHRVLYQGACNATEVEF</sequence>
<keyword evidence="1" id="KW-0732">Signal</keyword>
<dbReference type="AlphaFoldDB" id="A0A397GGJ6"/>
<accession>A0A397GGJ6</accession>
<dbReference type="OrthoDB" id="3223416at2759"/>
<evidence type="ECO:0000313" key="3">
    <source>
        <dbReference type="Proteomes" id="UP000215305"/>
    </source>
</evidence>
<feature type="chain" id="PRO_5040358219" description="Small secreted protein" evidence="1">
    <location>
        <begin position="21"/>
        <end position="178"/>
    </location>
</feature>
<name>A0A397GGJ6_ASPTH</name>
<dbReference type="VEuPathDB" id="FungiDB:CDV56_101725"/>
<organism evidence="2 3">
    <name type="scientific">Aspergillus thermomutatus</name>
    <name type="common">Neosartorya pseudofischeri</name>
    <dbReference type="NCBI Taxonomy" id="41047"/>
    <lineage>
        <taxon>Eukaryota</taxon>
        <taxon>Fungi</taxon>
        <taxon>Dikarya</taxon>
        <taxon>Ascomycota</taxon>
        <taxon>Pezizomycotina</taxon>
        <taxon>Eurotiomycetes</taxon>
        <taxon>Eurotiomycetidae</taxon>
        <taxon>Eurotiales</taxon>
        <taxon>Aspergillaceae</taxon>
        <taxon>Aspergillus</taxon>
        <taxon>Aspergillus subgen. Fumigati</taxon>
    </lineage>
</organism>
<feature type="signal peptide" evidence="1">
    <location>
        <begin position="1"/>
        <end position="20"/>
    </location>
</feature>
<keyword evidence="3" id="KW-1185">Reference proteome</keyword>
<dbReference type="RefSeq" id="XP_026612590.1">
    <property type="nucleotide sequence ID" value="XM_026755344.1"/>
</dbReference>
<protein>
    <recommendedName>
        <fullName evidence="4">Small secreted protein</fullName>
    </recommendedName>
</protein>
<evidence type="ECO:0000256" key="1">
    <source>
        <dbReference type="SAM" id="SignalP"/>
    </source>
</evidence>